<proteinExistence type="inferred from homology"/>
<dbReference type="Gene3D" id="3.30.2040.10">
    <property type="entry name" value="PSTPO5379-like domain"/>
    <property type="match status" value="1"/>
</dbReference>
<gene>
    <name evidence="4" type="ORF">SRABI133_04175</name>
</gene>
<reference evidence="4" key="1">
    <citation type="submission" date="2021-11" db="EMBL/GenBank/DDBJ databases">
        <authorList>
            <person name="Bulgarelli D."/>
        </authorList>
    </citation>
    <scope>NUCLEOTIDE SEQUENCE</scope>
    <source>
        <strain evidence="4">Bi133</strain>
    </source>
</reference>
<comment type="similarity">
    <text evidence="1 3">Belongs to the D-glutamate cyclase family.</text>
</comment>
<dbReference type="GO" id="GO:0016829">
    <property type="term" value="F:lyase activity"/>
    <property type="evidence" value="ECO:0007669"/>
    <property type="project" value="UniProtKB-KW"/>
</dbReference>
<dbReference type="EMBL" id="CAKKMG010000084">
    <property type="protein sequence ID" value="CAH0288958.1"/>
    <property type="molecule type" value="Genomic_DNA"/>
</dbReference>
<dbReference type="Pfam" id="PF07286">
    <property type="entry name" value="D-Glu_cyclase"/>
    <property type="match status" value="1"/>
</dbReference>
<sequence length="263" mass="29137">MIDLSQATPAELRSMIRNNELIKPTAGMANGYAQANLAILKKEHAFDFLLFCQRNPKSCPLLDVTEIGSPIPKFAAQSGDIRTDIPKYRIYKYGELVEEVTDISDYWEDDMVGFLIGCSFTFEHALLNNDISIRHIEEDCNVPMYKTNISCIEAGIFHGKMVASMRPIPQKDVVRAAQVTSRFPAVHGGPIHIGDPEAIGVSCIDKPDFGDAVTIREGEVPVFWACGVTPQSIAMETKPEIMITHAPGHMFITDIRDEKLGVL</sequence>
<dbReference type="EC" id="4.2.1.-" evidence="3"/>
<dbReference type="InterPro" id="IPR038021">
    <property type="entry name" value="Putative_hydro-lyase"/>
</dbReference>
<dbReference type="FunFam" id="3.30.2040.10:FF:000001">
    <property type="entry name" value="D-glutamate cyclase, mitochondrial"/>
    <property type="match status" value="1"/>
</dbReference>
<dbReference type="PANTHER" id="PTHR32022:SF10">
    <property type="entry name" value="D-GLUTAMATE CYCLASE, MITOCHONDRIAL"/>
    <property type="match status" value="1"/>
</dbReference>
<evidence type="ECO:0000313" key="5">
    <source>
        <dbReference type="Proteomes" id="UP000789326"/>
    </source>
</evidence>
<accession>A0A9W4L6F2</accession>
<dbReference type="NCBIfam" id="NF003969">
    <property type="entry name" value="PRK05463.1"/>
    <property type="match status" value="1"/>
</dbReference>
<dbReference type="RefSeq" id="WP_230303469.1">
    <property type="nucleotide sequence ID" value="NZ_CAKKMG010000084.1"/>
</dbReference>
<dbReference type="AlphaFoldDB" id="A0A9W4L6F2"/>
<organism evidence="4 5">
    <name type="scientific">Peribacillus simplex</name>
    <dbReference type="NCBI Taxonomy" id="1478"/>
    <lineage>
        <taxon>Bacteria</taxon>
        <taxon>Bacillati</taxon>
        <taxon>Bacillota</taxon>
        <taxon>Bacilli</taxon>
        <taxon>Bacillales</taxon>
        <taxon>Bacillaceae</taxon>
        <taxon>Peribacillus</taxon>
    </lineage>
</organism>
<dbReference type="Gene3D" id="3.40.1640.10">
    <property type="entry name" value="PSTPO5379-like"/>
    <property type="match status" value="1"/>
</dbReference>
<dbReference type="SUPFAM" id="SSF160920">
    <property type="entry name" value="PSTPO5379-like"/>
    <property type="match status" value="1"/>
</dbReference>
<protein>
    <recommendedName>
        <fullName evidence="3">Putative hydro-lyase SRABI133_04175</fullName>
        <ecNumber evidence="3">4.2.1.-</ecNumber>
    </recommendedName>
</protein>
<evidence type="ECO:0000256" key="1">
    <source>
        <dbReference type="ARBA" id="ARBA00007896"/>
    </source>
</evidence>
<keyword evidence="2 3" id="KW-0456">Lyase</keyword>
<evidence type="ECO:0000313" key="4">
    <source>
        <dbReference type="EMBL" id="CAH0288958.1"/>
    </source>
</evidence>
<dbReference type="PIRSF" id="PIRSF029755">
    <property type="entry name" value="UCP029755"/>
    <property type="match status" value="1"/>
</dbReference>
<evidence type="ECO:0000256" key="2">
    <source>
        <dbReference type="ARBA" id="ARBA00023239"/>
    </source>
</evidence>
<dbReference type="PANTHER" id="PTHR32022">
    <property type="entry name" value="D-GLUTAMATE CYCLASE, MITOCHONDRIAL"/>
    <property type="match status" value="1"/>
</dbReference>
<dbReference type="HAMAP" id="MF_01830">
    <property type="entry name" value="Hydro_lyase"/>
    <property type="match status" value="1"/>
</dbReference>
<comment type="caution">
    <text evidence="4">The sequence shown here is derived from an EMBL/GenBank/DDBJ whole genome shotgun (WGS) entry which is preliminary data.</text>
</comment>
<dbReference type="Proteomes" id="UP000789326">
    <property type="component" value="Unassembled WGS sequence"/>
</dbReference>
<dbReference type="InterPro" id="IPR016938">
    <property type="entry name" value="UPF0317"/>
</dbReference>
<name>A0A9W4L6F2_9BACI</name>
<evidence type="ECO:0000256" key="3">
    <source>
        <dbReference type="HAMAP-Rule" id="MF_01830"/>
    </source>
</evidence>
<dbReference type="InterPro" id="IPR009906">
    <property type="entry name" value="D-Glu_cyclase"/>
</dbReference>